<dbReference type="CDD" id="cd15550">
    <property type="entry name" value="PHD_MLL5"/>
    <property type="match status" value="1"/>
</dbReference>
<evidence type="ECO:0000256" key="4">
    <source>
        <dbReference type="ARBA" id="ARBA00022853"/>
    </source>
</evidence>
<feature type="region of interest" description="Disordered" evidence="5">
    <location>
        <begin position="212"/>
        <end position="257"/>
    </location>
</feature>
<organism evidence="7 10">
    <name type="scientific">Acanthaster planci</name>
    <name type="common">Crown-of-thorns starfish</name>
    <dbReference type="NCBI Taxonomy" id="133434"/>
    <lineage>
        <taxon>Eukaryota</taxon>
        <taxon>Metazoa</taxon>
        <taxon>Echinodermata</taxon>
        <taxon>Eleutherozoa</taxon>
        <taxon>Asterozoa</taxon>
        <taxon>Asteroidea</taxon>
        <taxon>Valvatacea</taxon>
        <taxon>Valvatida</taxon>
        <taxon>Acanthasteridae</taxon>
        <taxon>Acanthaster</taxon>
    </lineage>
</organism>
<evidence type="ECO:0000256" key="1">
    <source>
        <dbReference type="ARBA" id="ARBA00022723"/>
    </source>
</evidence>
<feature type="region of interest" description="Disordered" evidence="5">
    <location>
        <begin position="708"/>
        <end position="760"/>
    </location>
</feature>
<evidence type="ECO:0000259" key="6">
    <source>
        <dbReference type="PROSITE" id="PS50280"/>
    </source>
</evidence>
<dbReference type="RefSeq" id="XP_022108495.1">
    <property type="nucleotide sequence ID" value="XM_022252803.1"/>
</dbReference>
<evidence type="ECO:0000313" key="10">
    <source>
        <dbReference type="RefSeq" id="XP_022108496.1"/>
    </source>
</evidence>
<keyword evidence="3" id="KW-0862">Zinc</keyword>
<dbReference type="GO" id="GO:0006355">
    <property type="term" value="P:regulation of DNA-templated transcription"/>
    <property type="evidence" value="ECO:0007669"/>
    <property type="project" value="TreeGrafter"/>
</dbReference>
<keyword evidence="1" id="KW-0479">Metal-binding</keyword>
<feature type="compositionally biased region" description="Polar residues" evidence="5">
    <location>
        <begin position="890"/>
        <end position="910"/>
    </location>
</feature>
<evidence type="ECO:0000313" key="7">
    <source>
        <dbReference type="Proteomes" id="UP000694845"/>
    </source>
</evidence>
<feature type="compositionally biased region" description="Polar residues" evidence="5">
    <location>
        <begin position="538"/>
        <end position="554"/>
    </location>
</feature>
<sequence>MSNILVYDGALTDKNYAAMAAGSDPEPVEQPVATGDVTSHPTHTAHATTHYIGLPYQDHNYGAPPPPTPPESPSPVPIVSPVATKVNGIFDDPLKLEVKVTVSSPEPAESKDEGVTRCICNFDHDDGYMICCDRCCVWQHVDCMGLERDSIPETFYCERCQPREVDKQRAVALQSKKRAAMSDDSSSDSVDEVPAVSVGAGATYTAISNSPTSLTLTTHSKHKKMKKKKKKRSKEKEEDKHHKKRKKRHSKKCNKSEDITAPVELDIMDEEAMPAWNDSEETHDRYEEAACNQYSADIQHIIASRAKGGKPDPLPFALTDLPKPTNPLVSLNRFGRNASSVGIAASESLQSNDFIIEYLGKVMLKEQLEGDKAFFKRHYPYVLFYSKFNNVDICIDARNYGNAARFVRRSCSPNAEVRHYVENNMLHFCLFALLNISKKTEVTIGFDFNYMDCSYPVLCACSKKNCIVKRHLRKQNSQVTAAKSPVSNHLQDTSTLSLGSNLSKKRMVSPLRVSLSAHNAQNQAQPLPATNGEESMHHSPSNPEASPVHTPSNNTSAQLETEESEENQAETKLPPSAARKLTREERKMEAILQAFARLEKTEKRRKEALERTSASKTTAPTLGTGTATETKATTKAPAKQPEEKVEDKEDLLVAEEELEKTDSLPGAMPDEAPSVEVTEIDSSSILSAAPVSSASTVTTSSVTTPAVITRPKTFKGRKRKGARRRSRVNSGASTVSVDFSSHDEESNPSTGPQSASLPAVSLPSSQAPLLIQTVFSPSQGADQQGMASPVPACSKHFKFPKTKKFFMNEWLNEKAQEASANKPLTIKTEPADMMAAGHSSPSSSLQLSKTGPLLNLGTKEAKGNPEATFGSAKKRWLRQAMSEGSGPGSKAQTSSGSESPVCNGTLSPNPASYPVSPALSPNTSATNDLMTPLKKRMLRHSIAEDRLTTTPPPAVAPMEDKPLRHTASMLVEELQGLAAVDGPEPGAMDSPRKPDGGTSSVSGTAPPSTLGQTEPLVSPECILDIRRRSLSFPFPLPAKKVQNFLIAFTFHTCRDSPPLVYFF</sequence>
<evidence type="ECO:0000256" key="2">
    <source>
        <dbReference type="ARBA" id="ARBA00022771"/>
    </source>
</evidence>
<feature type="region of interest" description="Disordered" evidence="5">
    <location>
        <begin position="518"/>
        <end position="584"/>
    </location>
</feature>
<dbReference type="PROSITE" id="PS01359">
    <property type="entry name" value="ZF_PHD_1"/>
    <property type="match status" value="1"/>
</dbReference>
<dbReference type="OrthoDB" id="1928087at2759"/>
<dbReference type="SMART" id="SM00249">
    <property type="entry name" value="PHD"/>
    <property type="match status" value="1"/>
</dbReference>
<feature type="compositionally biased region" description="Basic residues" evidence="5">
    <location>
        <begin position="241"/>
        <end position="253"/>
    </location>
</feature>
<gene>
    <name evidence="8 9 10" type="primary">LOC110988881</name>
</gene>
<keyword evidence="2" id="KW-0863">Zinc-finger</keyword>
<evidence type="ECO:0000256" key="5">
    <source>
        <dbReference type="SAM" id="MobiDB-lite"/>
    </source>
</evidence>
<evidence type="ECO:0000256" key="3">
    <source>
        <dbReference type="ARBA" id="ARBA00022833"/>
    </source>
</evidence>
<proteinExistence type="predicted"/>
<dbReference type="AlphaFoldDB" id="A0A8B7ZY58"/>
<dbReference type="InterPro" id="IPR019786">
    <property type="entry name" value="Zinc_finger_PHD-type_CS"/>
</dbReference>
<keyword evidence="7" id="KW-1185">Reference proteome</keyword>
<dbReference type="SUPFAM" id="SSF57903">
    <property type="entry name" value="FYVE/PHD zinc finger"/>
    <property type="match status" value="1"/>
</dbReference>
<feature type="region of interest" description="Disordered" evidence="5">
    <location>
        <begin position="478"/>
        <end position="498"/>
    </location>
</feature>
<feature type="region of interest" description="Disordered" evidence="5">
    <location>
        <begin position="879"/>
        <end position="928"/>
    </location>
</feature>
<dbReference type="FunFam" id="3.30.40.10:FF:000150">
    <property type="entry name" value="Inactive histone-lysine N-methyltransferase 2E"/>
    <property type="match status" value="1"/>
</dbReference>
<dbReference type="RefSeq" id="XP_022108494.1">
    <property type="nucleotide sequence ID" value="XM_022252802.1"/>
</dbReference>
<dbReference type="OMA" id="AHATTHY"/>
<feature type="compositionally biased region" description="Basic and acidic residues" evidence="5">
    <location>
        <begin position="640"/>
        <end position="649"/>
    </location>
</feature>
<feature type="region of interest" description="Disordered" evidence="5">
    <location>
        <begin position="21"/>
        <end position="43"/>
    </location>
</feature>
<feature type="region of interest" description="Disordered" evidence="5">
    <location>
        <begin position="980"/>
        <end position="1015"/>
    </location>
</feature>
<dbReference type="Proteomes" id="UP000694845">
    <property type="component" value="Unplaced"/>
</dbReference>
<feature type="domain" description="SET" evidence="6">
    <location>
        <begin position="327"/>
        <end position="447"/>
    </location>
</feature>
<dbReference type="SMART" id="SM00317">
    <property type="entry name" value="SET"/>
    <property type="match status" value="1"/>
</dbReference>
<feature type="compositionally biased region" description="Low complexity" evidence="5">
    <location>
        <begin position="616"/>
        <end position="639"/>
    </location>
</feature>
<dbReference type="InterPro" id="IPR011011">
    <property type="entry name" value="Znf_FYVE_PHD"/>
</dbReference>
<dbReference type="InterPro" id="IPR013083">
    <property type="entry name" value="Znf_RING/FYVE/PHD"/>
</dbReference>
<feature type="compositionally biased region" description="Polar residues" evidence="5">
    <location>
        <begin position="919"/>
        <end position="928"/>
    </location>
</feature>
<dbReference type="GO" id="GO:0070210">
    <property type="term" value="C:Rpd3L-Expanded complex"/>
    <property type="evidence" value="ECO:0007669"/>
    <property type="project" value="TreeGrafter"/>
</dbReference>
<dbReference type="PROSITE" id="PS50280">
    <property type="entry name" value="SET"/>
    <property type="match status" value="1"/>
</dbReference>
<dbReference type="SUPFAM" id="SSF82199">
    <property type="entry name" value="SET domain"/>
    <property type="match status" value="1"/>
</dbReference>
<evidence type="ECO:0000313" key="8">
    <source>
        <dbReference type="RefSeq" id="XP_022108494.1"/>
    </source>
</evidence>
<feature type="region of interest" description="Disordered" evidence="5">
    <location>
        <begin position="603"/>
        <end position="649"/>
    </location>
</feature>
<feature type="compositionally biased region" description="Basic residues" evidence="5">
    <location>
        <begin position="219"/>
        <end position="233"/>
    </location>
</feature>
<dbReference type="Pfam" id="PF20826">
    <property type="entry name" value="PHD_5"/>
    <property type="match status" value="1"/>
</dbReference>
<dbReference type="GeneID" id="110988881"/>
<evidence type="ECO:0000313" key="9">
    <source>
        <dbReference type="RefSeq" id="XP_022108495.1"/>
    </source>
</evidence>
<protein>
    <submittedName>
        <fullName evidence="8 9">Histone-lysine N-methyltransferase 2E-like</fullName>
    </submittedName>
</protein>
<dbReference type="RefSeq" id="XP_022108496.1">
    <property type="nucleotide sequence ID" value="XM_022252804.1"/>
</dbReference>
<dbReference type="Gene3D" id="3.30.40.10">
    <property type="entry name" value="Zinc/RING finger domain, C3HC4 (zinc finger)"/>
    <property type="match status" value="1"/>
</dbReference>
<feature type="compositionally biased region" description="Polar residues" evidence="5">
    <location>
        <begin position="997"/>
        <end position="1012"/>
    </location>
</feature>
<dbReference type="GO" id="GO:0006325">
    <property type="term" value="P:chromatin organization"/>
    <property type="evidence" value="ECO:0007669"/>
    <property type="project" value="UniProtKB-KW"/>
</dbReference>
<name>A0A8B7ZY58_ACAPL</name>
<reference evidence="8 9" key="1">
    <citation type="submission" date="2025-04" db="UniProtKB">
        <authorList>
            <consortium name="RefSeq"/>
        </authorList>
    </citation>
    <scope>IDENTIFICATION</scope>
</reference>
<dbReference type="PANTHER" id="PTHR46462">
    <property type="entry name" value="UPSET, ISOFORM A"/>
    <property type="match status" value="1"/>
</dbReference>
<feature type="compositionally biased region" description="Polar residues" evidence="5">
    <location>
        <begin position="728"/>
        <end position="739"/>
    </location>
</feature>
<accession>A0A8B7ZY58</accession>
<dbReference type="InterPro" id="IPR001214">
    <property type="entry name" value="SET_dom"/>
</dbReference>
<dbReference type="InterPro" id="IPR001965">
    <property type="entry name" value="Znf_PHD"/>
</dbReference>
<dbReference type="GO" id="GO:0034967">
    <property type="term" value="C:Set3 complex"/>
    <property type="evidence" value="ECO:0007669"/>
    <property type="project" value="TreeGrafter"/>
</dbReference>
<dbReference type="KEGG" id="aplc:110988881"/>
<dbReference type="Gene3D" id="2.170.270.10">
    <property type="entry name" value="SET domain"/>
    <property type="match status" value="1"/>
</dbReference>
<dbReference type="PANTHER" id="PTHR46462:SF3">
    <property type="entry name" value="UPSET, ISOFORM A"/>
    <property type="match status" value="1"/>
</dbReference>
<dbReference type="GO" id="GO:0008270">
    <property type="term" value="F:zinc ion binding"/>
    <property type="evidence" value="ECO:0007669"/>
    <property type="project" value="UniProtKB-KW"/>
</dbReference>
<keyword evidence="4" id="KW-0156">Chromatin regulator</keyword>
<dbReference type="InterPro" id="IPR046341">
    <property type="entry name" value="SET_dom_sf"/>
</dbReference>
<dbReference type="Pfam" id="PF00856">
    <property type="entry name" value="SET"/>
    <property type="match status" value="1"/>
</dbReference>
<feature type="compositionally biased region" description="Basic residues" evidence="5">
    <location>
        <begin position="712"/>
        <end position="727"/>
    </location>
</feature>